<dbReference type="InterPro" id="IPR021109">
    <property type="entry name" value="Peptidase_aspartic_dom_sf"/>
</dbReference>
<keyword evidence="2" id="KW-1185">Reference proteome</keyword>
<name>A0A9W4T3C7_9GLOM</name>
<dbReference type="Proteomes" id="UP001153678">
    <property type="component" value="Unassembled WGS sequence"/>
</dbReference>
<evidence type="ECO:0000313" key="2">
    <source>
        <dbReference type="Proteomes" id="UP001153678"/>
    </source>
</evidence>
<organism evidence="1 2">
    <name type="scientific">Funneliformis geosporum</name>
    <dbReference type="NCBI Taxonomy" id="1117311"/>
    <lineage>
        <taxon>Eukaryota</taxon>
        <taxon>Fungi</taxon>
        <taxon>Fungi incertae sedis</taxon>
        <taxon>Mucoromycota</taxon>
        <taxon>Glomeromycotina</taxon>
        <taxon>Glomeromycetes</taxon>
        <taxon>Glomerales</taxon>
        <taxon>Glomeraceae</taxon>
        <taxon>Funneliformis</taxon>
    </lineage>
</organism>
<dbReference type="OrthoDB" id="2442646at2759"/>
<protein>
    <submittedName>
        <fullName evidence="1">2092_t:CDS:1</fullName>
    </submittedName>
</protein>
<reference evidence="1" key="1">
    <citation type="submission" date="2022-08" db="EMBL/GenBank/DDBJ databases">
        <authorList>
            <person name="Kallberg Y."/>
            <person name="Tangrot J."/>
            <person name="Rosling A."/>
        </authorList>
    </citation>
    <scope>NUCLEOTIDE SEQUENCE</scope>
    <source>
        <strain evidence="1">Wild A</strain>
    </source>
</reference>
<dbReference type="SUPFAM" id="SSF50630">
    <property type="entry name" value="Acid proteases"/>
    <property type="match status" value="1"/>
</dbReference>
<dbReference type="AlphaFoldDB" id="A0A9W4T3C7"/>
<gene>
    <name evidence="1" type="ORF">FWILDA_LOCUS13828</name>
</gene>
<comment type="caution">
    <text evidence="1">The sequence shown here is derived from an EMBL/GenBank/DDBJ whole genome shotgun (WGS) entry which is preliminary data.</text>
</comment>
<proteinExistence type="predicted"/>
<dbReference type="EMBL" id="CAMKVN010005485">
    <property type="protein sequence ID" value="CAI2188933.1"/>
    <property type="molecule type" value="Genomic_DNA"/>
</dbReference>
<sequence length="91" mass="10229">MESNLSKNDTTKRAMALYCNAYIDRVKIPLIIDSGSAEYIISLKLLKDLDMKITQALKTIMVNVNGEKRRPLGVVTNIPLKINNHIIPFDA</sequence>
<dbReference type="Gene3D" id="2.40.70.10">
    <property type="entry name" value="Acid Proteases"/>
    <property type="match status" value="1"/>
</dbReference>
<evidence type="ECO:0000313" key="1">
    <source>
        <dbReference type="EMBL" id="CAI2188933.1"/>
    </source>
</evidence>
<feature type="non-terminal residue" evidence="1">
    <location>
        <position position="91"/>
    </location>
</feature>
<accession>A0A9W4T3C7</accession>